<dbReference type="InterPro" id="IPR018511">
    <property type="entry name" value="Hemolysin-typ_Ca-bd_CS"/>
</dbReference>
<dbReference type="Proteomes" id="UP000264589">
    <property type="component" value="Unassembled WGS sequence"/>
</dbReference>
<dbReference type="GO" id="GO:0005509">
    <property type="term" value="F:calcium ion binding"/>
    <property type="evidence" value="ECO:0007669"/>
    <property type="project" value="InterPro"/>
</dbReference>
<dbReference type="OrthoDB" id="480426at2"/>
<dbReference type="PRINTS" id="PR00313">
    <property type="entry name" value="CABNDNGRPT"/>
</dbReference>
<dbReference type="InParanoid" id="A0A371R8A2"/>
<evidence type="ECO:0000256" key="2">
    <source>
        <dbReference type="ARBA" id="ARBA00022525"/>
    </source>
</evidence>
<dbReference type="GO" id="GO:0005576">
    <property type="term" value="C:extracellular region"/>
    <property type="evidence" value="ECO:0007669"/>
    <property type="project" value="UniProtKB-SubCell"/>
</dbReference>
<dbReference type="PANTHER" id="PTHR38340">
    <property type="entry name" value="S-LAYER PROTEIN"/>
    <property type="match status" value="1"/>
</dbReference>
<organism evidence="3 4">
    <name type="scientific">Parvularcula marina</name>
    <dbReference type="NCBI Taxonomy" id="2292771"/>
    <lineage>
        <taxon>Bacteria</taxon>
        <taxon>Pseudomonadati</taxon>
        <taxon>Pseudomonadota</taxon>
        <taxon>Alphaproteobacteria</taxon>
        <taxon>Parvularculales</taxon>
        <taxon>Parvularculaceae</taxon>
        <taxon>Parvularcula</taxon>
    </lineage>
</organism>
<sequence>MFTGTYEEFFEALRQRESSGDYSVISTGGYLGAYQFGEAALVDLGFVYNDGSPFDNDFNGTFTGKYDVFSVEDFLDSPSAQDLAAEEWFSLLWARIRFNDLEFYDQQTLNGVTLTKSGMIAGAHLLGVGGLRDFILSGGTDAGADGNGTSITEYLTLLGNYETPSSFLNNLDKDNEIAGGTGEDNLNGFAGNDELSGDAGDDILDGGSGDDILLPGDGDDLVRGGDGNDEIMLFTIGADTIEGGDGADSVTTDEFFLPQIFISNEADPSEEVILTYTTQGGKIEATFRSIEKFLFRHEPGFATVPTSALLLGGDEADIWDAREFAERRILLYGGDGDDEVTVSPNQLGTFNGGGGHDFLHIISSQLFGGLRDNTNDPASVLFETSLGGFLQINEFERILIDYTGAAAMQSPDYLLLRGTSGDDVIDGSSEILGFSMVLGDGDDVGTGADGDESFDGGFGNDTILAGGGDDVIYERVGDVNVLNGGEGQDHLVLEGQYTDLGLDITISDGLVIWSDELPPIAFENIETLSISASGDTGSHDVLSAIGSSLRILAELGEGDDTLLGGQGEDRFFGDDGDDVLHGNEGDDLLVGDDGNDVIIGGEGNDYIIGSDGNDYLVGD</sequence>
<keyword evidence="4" id="KW-1185">Reference proteome</keyword>
<dbReference type="RefSeq" id="WP_116393390.1">
    <property type="nucleotide sequence ID" value="NZ_QUQO01000002.1"/>
</dbReference>
<name>A0A371R8A2_9PROT</name>
<dbReference type="Pfam" id="PF00353">
    <property type="entry name" value="HemolysinCabind"/>
    <property type="match status" value="7"/>
</dbReference>
<comment type="subcellular location">
    <subcellularLocation>
        <location evidence="1">Secreted</location>
    </subcellularLocation>
</comment>
<dbReference type="Gene3D" id="2.150.10.10">
    <property type="entry name" value="Serralysin-like metalloprotease, C-terminal"/>
    <property type="match status" value="3"/>
</dbReference>
<dbReference type="PROSITE" id="PS00330">
    <property type="entry name" value="HEMOLYSIN_CALCIUM"/>
    <property type="match status" value="2"/>
</dbReference>
<accession>A0A371R8A2</accession>
<evidence type="ECO:0000256" key="1">
    <source>
        <dbReference type="ARBA" id="ARBA00004613"/>
    </source>
</evidence>
<dbReference type="PANTHER" id="PTHR38340:SF1">
    <property type="entry name" value="S-LAYER PROTEIN"/>
    <property type="match status" value="1"/>
</dbReference>
<dbReference type="AlphaFoldDB" id="A0A371R8A2"/>
<gene>
    <name evidence="3" type="ORF">DX908_15490</name>
</gene>
<dbReference type="InterPro" id="IPR050557">
    <property type="entry name" value="RTX_toxin/Mannuronan_C5-epim"/>
</dbReference>
<evidence type="ECO:0000313" key="3">
    <source>
        <dbReference type="EMBL" id="RFB01675.1"/>
    </source>
</evidence>
<reference evidence="3 4" key="1">
    <citation type="submission" date="2018-08" db="EMBL/GenBank/DDBJ databases">
        <title>Parvularcula sp. SM1705, isolated from surface water of the South Sea China.</title>
        <authorList>
            <person name="Sun L."/>
        </authorList>
    </citation>
    <scope>NUCLEOTIDE SEQUENCE [LARGE SCALE GENOMIC DNA]</scope>
    <source>
        <strain evidence="3 4">SM1705</strain>
    </source>
</reference>
<comment type="caution">
    <text evidence="3">The sequence shown here is derived from an EMBL/GenBank/DDBJ whole genome shotgun (WGS) entry which is preliminary data.</text>
</comment>
<dbReference type="InterPro" id="IPR001343">
    <property type="entry name" value="Hemolysn_Ca-bd"/>
</dbReference>
<proteinExistence type="predicted"/>
<dbReference type="InterPro" id="IPR011049">
    <property type="entry name" value="Serralysin-like_metalloprot_C"/>
</dbReference>
<dbReference type="SUPFAM" id="SSF51120">
    <property type="entry name" value="beta-Roll"/>
    <property type="match status" value="3"/>
</dbReference>
<keyword evidence="2" id="KW-0964">Secreted</keyword>
<evidence type="ECO:0008006" key="5">
    <source>
        <dbReference type="Google" id="ProtNLM"/>
    </source>
</evidence>
<evidence type="ECO:0000313" key="4">
    <source>
        <dbReference type="Proteomes" id="UP000264589"/>
    </source>
</evidence>
<dbReference type="EMBL" id="QUQO01000002">
    <property type="protein sequence ID" value="RFB01675.1"/>
    <property type="molecule type" value="Genomic_DNA"/>
</dbReference>
<protein>
    <recommendedName>
        <fullName evidence="5">Calcium-binding protein</fullName>
    </recommendedName>
</protein>